<dbReference type="InterPro" id="IPR050595">
    <property type="entry name" value="Bact_response_regulator"/>
</dbReference>
<dbReference type="CDD" id="cd17574">
    <property type="entry name" value="REC_OmpR"/>
    <property type="match status" value="1"/>
</dbReference>
<feature type="domain" description="Response regulatory" evidence="3">
    <location>
        <begin position="4"/>
        <end position="118"/>
    </location>
</feature>
<name>A0A4R0NS48_9SPHI</name>
<keyword evidence="1 2" id="KW-0597">Phosphoprotein</keyword>
<feature type="modified residue" description="4-aspartylphosphate" evidence="2">
    <location>
        <position position="53"/>
    </location>
</feature>
<dbReference type="EMBL" id="SJSL01000001">
    <property type="protein sequence ID" value="TCD02949.1"/>
    <property type="molecule type" value="Genomic_DNA"/>
</dbReference>
<evidence type="ECO:0000259" key="3">
    <source>
        <dbReference type="PROSITE" id="PS50110"/>
    </source>
</evidence>
<dbReference type="Pfam" id="PF00072">
    <property type="entry name" value="Response_reg"/>
    <property type="match status" value="1"/>
</dbReference>
<evidence type="ECO:0000256" key="2">
    <source>
        <dbReference type="PROSITE-ProRule" id="PRU00169"/>
    </source>
</evidence>
<evidence type="ECO:0000313" key="4">
    <source>
        <dbReference type="EMBL" id="TCD02949.1"/>
    </source>
</evidence>
<dbReference type="PROSITE" id="PS50110">
    <property type="entry name" value="RESPONSE_REGULATORY"/>
    <property type="match status" value="1"/>
</dbReference>
<dbReference type="PANTHER" id="PTHR44591">
    <property type="entry name" value="STRESS RESPONSE REGULATOR PROTEIN 1"/>
    <property type="match status" value="1"/>
</dbReference>
<organism evidence="4 5">
    <name type="scientific">Pedobacter psychroterrae</name>
    <dbReference type="NCBI Taxonomy" id="2530453"/>
    <lineage>
        <taxon>Bacteria</taxon>
        <taxon>Pseudomonadati</taxon>
        <taxon>Bacteroidota</taxon>
        <taxon>Sphingobacteriia</taxon>
        <taxon>Sphingobacteriales</taxon>
        <taxon>Sphingobacteriaceae</taxon>
        <taxon>Pedobacter</taxon>
    </lineage>
</organism>
<dbReference type="RefSeq" id="WP_131593073.1">
    <property type="nucleotide sequence ID" value="NZ_SJSL01000001.1"/>
</dbReference>
<accession>A0A4R0NS48</accession>
<sequence length="120" mass="13939">MKKCIYVVEDNAAIRDIIEFMLTEEDYEVIVSPTVREFWRQMQIHIPDMVVLDVRLPDGSGIDICKELKCNAKTHNIPVMIMSADNYLSKVKSKCTADEFINKPFDLNDFANRIEHYVPN</sequence>
<dbReference type="InterPro" id="IPR011006">
    <property type="entry name" value="CheY-like_superfamily"/>
</dbReference>
<keyword evidence="5" id="KW-1185">Reference proteome</keyword>
<dbReference type="SMART" id="SM00448">
    <property type="entry name" value="REC"/>
    <property type="match status" value="1"/>
</dbReference>
<dbReference type="PANTHER" id="PTHR44591:SF3">
    <property type="entry name" value="RESPONSE REGULATORY DOMAIN-CONTAINING PROTEIN"/>
    <property type="match status" value="1"/>
</dbReference>
<dbReference type="GO" id="GO:0000160">
    <property type="term" value="P:phosphorelay signal transduction system"/>
    <property type="evidence" value="ECO:0007669"/>
    <property type="project" value="InterPro"/>
</dbReference>
<protein>
    <submittedName>
        <fullName evidence="4">Response regulator</fullName>
    </submittedName>
</protein>
<gene>
    <name evidence="4" type="ORF">EZ437_02905</name>
</gene>
<evidence type="ECO:0000313" key="5">
    <source>
        <dbReference type="Proteomes" id="UP000293347"/>
    </source>
</evidence>
<dbReference type="Proteomes" id="UP000293347">
    <property type="component" value="Unassembled WGS sequence"/>
</dbReference>
<dbReference type="InterPro" id="IPR001789">
    <property type="entry name" value="Sig_transdc_resp-reg_receiver"/>
</dbReference>
<comment type="caution">
    <text evidence="4">The sequence shown here is derived from an EMBL/GenBank/DDBJ whole genome shotgun (WGS) entry which is preliminary data.</text>
</comment>
<reference evidence="4 5" key="1">
    <citation type="submission" date="2019-02" db="EMBL/GenBank/DDBJ databases">
        <title>Pedobacter sp. RP-1-14 sp. nov., isolated from Arctic soil.</title>
        <authorList>
            <person name="Dahal R.H."/>
        </authorList>
    </citation>
    <scope>NUCLEOTIDE SEQUENCE [LARGE SCALE GENOMIC DNA]</scope>
    <source>
        <strain evidence="4 5">RP-1-14</strain>
    </source>
</reference>
<dbReference type="Gene3D" id="3.40.50.2300">
    <property type="match status" value="1"/>
</dbReference>
<proteinExistence type="predicted"/>
<dbReference type="OrthoDB" id="5432534at2"/>
<evidence type="ECO:0000256" key="1">
    <source>
        <dbReference type="ARBA" id="ARBA00022553"/>
    </source>
</evidence>
<dbReference type="AlphaFoldDB" id="A0A4R0NS48"/>
<dbReference type="SUPFAM" id="SSF52172">
    <property type="entry name" value="CheY-like"/>
    <property type="match status" value="1"/>
</dbReference>